<accession>A0A2W5RHT6</accession>
<dbReference type="EMBL" id="QFQJ01000040">
    <property type="protein sequence ID" value="PZQ90048.1"/>
    <property type="molecule type" value="Genomic_DNA"/>
</dbReference>
<comment type="caution">
    <text evidence="1">The sequence shown here is derived from an EMBL/GenBank/DDBJ whole genome shotgun (WGS) entry which is preliminary data.</text>
</comment>
<dbReference type="RefSeq" id="WP_428855397.1">
    <property type="nucleotide sequence ID" value="NZ_JAYMFB010000001.1"/>
</dbReference>
<sequence length="94" mass="10142">MGIFQITVQGEAPQLFVGSEVGGAKIVSIKDVSPKLVSSTELAQYYGISPDAVRDRCAAINKGTRGKCLYDPEQAHAILTAKPISRRGRPRNNQ</sequence>
<organism evidence="1 2">
    <name type="scientific">Acinetobacter johnsonii</name>
    <dbReference type="NCBI Taxonomy" id="40214"/>
    <lineage>
        <taxon>Bacteria</taxon>
        <taxon>Pseudomonadati</taxon>
        <taxon>Pseudomonadota</taxon>
        <taxon>Gammaproteobacteria</taxon>
        <taxon>Moraxellales</taxon>
        <taxon>Moraxellaceae</taxon>
        <taxon>Acinetobacter</taxon>
    </lineage>
</organism>
<proteinExistence type="predicted"/>
<gene>
    <name evidence="1" type="ORF">DI542_08685</name>
</gene>
<dbReference type="Proteomes" id="UP000249282">
    <property type="component" value="Unassembled WGS sequence"/>
</dbReference>
<evidence type="ECO:0000313" key="1">
    <source>
        <dbReference type="EMBL" id="PZQ90048.1"/>
    </source>
</evidence>
<dbReference type="AlphaFoldDB" id="A0A2W5RHT6"/>
<reference evidence="1 2" key="1">
    <citation type="submission" date="2017-11" db="EMBL/GenBank/DDBJ databases">
        <title>Infants hospitalized years apart are colonized by the same room-sourced microbial strains.</title>
        <authorList>
            <person name="Brooks B."/>
            <person name="Olm M.R."/>
            <person name="Firek B.A."/>
            <person name="Baker R."/>
            <person name="Thomas B.C."/>
            <person name="Morowitz M.J."/>
            <person name="Banfield J.F."/>
        </authorList>
    </citation>
    <scope>NUCLEOTIDE SEQUENCE [LARGE SCALE GENOMIC DNA]</scope>
    <source>
        <strain evidence="1">S2_003_000_R3_20</strain>
    </source>
</reference>
<name>A0A2W5RHT6_ACIJO</name>
<evidence type="ECO:0000313" key="2">
    <source>
        <dbReference type="Proteomes" id="UP000249282"/>
    </source>
</evidence>
<protein>
    <submittedName>
        <fullName evidence="1">Uncharacterized protein</fullName>
    </submittedName>
</protein>